<dbReference type="Proteomes" id="UP000184526">
    <property type="component" value="Unassembled WGS sequence"/>
</dbReference>
<keyword evidence="6 8" id="KW-0560">Oxidoreductase</keyword>
<evidence type="ECO:0000256" key="3">
    <source>
        <dbReference type="ARBA" id="ARBA00006743"/>
    </source>
</evidence>
<dbReference type="GO" id="GO:0005829">
    <property type="term" value="C:cytosol"/>
    <property type="evidence" value="ECO:0007669"/>
    <property type="project" value="TreeGrafter"/>
</dbReference>
<comment type="cofactor">
    <cofactor evidence="1 8">
        <name>FAD</name>
        <dbReference type="ChEBI" id="CHEBI:57692"/>
    </cofactor>
</comment>
<dbReference type="InterPro" id="IPR003171">
    <property type="entry name" value="Mehydrof_redctse-like"/>
</dbReference>
<dbReference type="GO" id="GO:0071949">
    <property type="term" value="F:FAD binding"/>
    <property type="evidence" value="ECO:0007669"/>
    <property type="project" value="TreeGrafter"/>
</dbReference>
<evidence type="ECO:0000256" key="2">
    <source>
        <dbReference type="ARBA" id="ARBA00004777"/>
    </source>
</evidence>
<dbReference type="AlphaFoldDB" id="A0A1M5W4K8"/>
<name>A0A1M5W4K8_9CLOT</name>
<evidence type="ECO:0000256" key="6">
    <source>
        <dbReference type="ARBA" id="ARBA00023002"/>
    </source>
</evidence>
<dbReference type="STRING" id="1121306.SAMN02745196_01546"/>
<dbReference type="PANTHER" id="PTHR45754:SF3">
    <property type="entry name" value="METHYLENETETRAHYDROFOLATE REDUCTASE (NADPH)"/>
    <property type="match status" value="1"/>
</dbReference>
<keyword evidence="5 8" id="KW-0274">FAD</keyword>
<keyword evidence="10" id="KW-1185">Reference proteome</keyword>
<evidence type="ECO:0000256" key="4">
    <source>
        <dbReference type="ARBA" id="ARBA00022630"/>
    </source>
</evidence>
<dbReference type="PANTHER" id="PTHR45754">
    <property type="entry name" value="METHYLENETETRAHYDROFOLATE REDUCTASE"/>
    <property type="match status" value="1"/>
</dbReference>
<dbReference type="GO" id="GO:0035999">
    <property type="term" value="P:tetrahydrofolate interconversion"/>
    <property type="evidence" value="ECO:0007669"/>
    <property type="project" value="UniProtKB-UniPathway"/>
</dbReference>
<proteinExistence type="inferred from homology"/>
<evidence type="ECO:0000256" key="1">
    <source>
        <dbReference type="ARBA" id="ARBA00001974"/>
    </source>
</evidence>
<dbReference type="EMBL" id="FQXP01000005">
    <property type="protein sequence ID" value="SHH82381.1"/>
    <property type="molecule type" value="Genomic_DNA"/>
</dbReference>
<dbReference type="GO" id="GO:0106312">
    <property type="term" value="F:methylenetetrahydrofolate reductase (NADH) activity"/>
    <property type="evidence" value="ECO:0007669"/>
    <property type="project" value="UniProtKB-EC"/>
</dbReference>
<protein>
    <recommendedName>
        <fullName evidence="8">Methylenetetrahydrofolate reductase</fullName>
    </recommendedName>
</protein>
<comment type="catalytic activity">
    <reaction evidence="7">
        <text>(6S)-5-methyl-5,6,7,8-tetrahydrofolate + NAD(+) = (6R)-5,10-methylene-5,6,7,8-tetrahydrofolate + NADH + H(+)</text>
        <dbReference type="Rhea" id="RHEA:19821"/>
        <dbReference type="ChEBI" id="CHEBI:15378"/>
        <dbReference type="ChEBI" id="CHEBI:15636"/>
        <dbReference type="ChEBI" id="CHEBI:18608"/>
        <dbReference type="ChEBI" id="CHEBI:57540"/>
        <dbReference type="ChEBI" id="CHEBI:57945"/>
        <dbReference type="EC" id="1.5.1.54"/>
    </reaction>
    <physiologicalReaction direction="right-to-left" evidence="7">
        <dbReference type="Rhea" id="RHEA:19823"/>
    </physiologicalReaction>
</comment>
<reference evidence="9 10" key="1">
    <citation type="submission" date="2016-11" db="EMBL/GenBank/DDBJ databases">
        <authorList>
            <person name="Jaros S."/>
            <person name="Januszkiewicz K."/>
            <person name="Wedrychowicz H."/>
        </authorList>
    </citation>
    <scope>NUCLEOTIDE SEQUENCE [LARGE SCALE GENOMIC DNA]</scope>
    <source>
        <strain evidence="9 10">DSM 3089</strain>
    </source>
</reference>
<dbReference type="Gene3D" id="3.20.20.220">
    <property type="match status" value="1"/>
</dbReference>
<dbReference type="SUPFAM" id="SSF51730">
    <property type="entry name" value="FAD-linked oxidoreductase"/>
    <property type="match status" value="1"/>
</dbReference>
<gene>
    <name evidence="9" type="ORF">SAMN02745196_01546</name>
</gene>
<evidence type="ECO:0000256" key="8">
    <source>
        <dbReference type="RuleBase" id="RU003862"/>
    </source>
</evidence>
<dbReference type="Pfam" id="PF02219">
    <property type="entry name" value="MTHFR"/>
    <property type="match status" value="1"/>
</dbReference>
<dbReference type="GO" id="GO:0009086">
    <property type="term" value="P:methionine biosynthetic process"/>
    <property type="evidence" value="ECO:0007669"/>
    <property type="project" value="TreeGrafter"/>
</dbReference>
<evidence type="ECO:0000313" key="9">
    <source>
        <dbReference type="EMBL" id="SHH82381.1"/>
    </source>
</evidence>
<comment type="pathway">
    <text evidence="2 8">One-carbon metabolism; tetrahydrofolate interconversion.</text>
</comment>
<evidence type="ECO:0000256" key="5">
    <source>
        <dbReference type="ARBA" id="ARBA00022827"/>
    </source>
</evidence>
<keyword evidence="4 8" id="KW-0285">Flavoprotein</keyword>
<dbReference type="InterPro" id="IPR029041">
    <property type="entry name" value="FAD-linked_oxidoreductase-like"/>
</dbReference>
<comment type="similarity">
    <text evidence="3 8">Belongs to the methylenetetrahydrofolate reductase family.</text>
</comment>
<sequence>MRISKLFDEKDLVISIELYSPSCIGSRDYIFRTLEAMNGLKPDYMSITYRDFRGINNSITYKEDMKCLLDIRDDYRIEVLPHIIGHNVNKEVLCEIIQEVYENQIENLLILQGKELLEKDLNKKGMSKDFKDILELINFIDKKNKFSISSVCYPDTFISQKDMEHDVNNIVKKVKSGASHFICKPQFNNSNIYSYINTIDQKQLKIPIEVGILPITNFMQLKMLNLYFNDLIPSKVLKMLHKYANDEKSLRDIGITYALYQIEELIYSGIDGIHIYLIDDPYVTKRIFQGLNKILRKNNGR</sequence>
<evidence type="ECO:0000256" key="7">
    <source>
        <dbReference type="ARBA" id="ARBA00048628"/>
    </source>
</evidence>
<evidence type="ECO:0000313" key="10">
    <source>
        <dbReference type="Proteomes" id="UP000184526"/>
    </source>
</evidence>
<accession>A0A1M5W4K8</accession>
<dbReference type="RefSeq" id="WP_072831446.1">
    <property type="nucleotide sequence ID" value="NZ_FQXP01000005.1"/>
</dbReference>
<dbReference type="UniPathway" id="UPA00193"/>
<organism evidence="9 10">
    <name type="scientific">Clostridium collagenovorans DSM 3089</name>
    <dbReference type="NCBI Taxonomy" id="1121306"/>
    <lineage>
        <taxon>Bacteria</taxon>
        <taxon>Bacillati</taxon>
        <taxon>Bacillota</taxon>
        <taxon>Clostridia</taxon>
        <taxon>Eubacteriales</taxon>
        <taxon>Clostridiaceae</taxon>
        <taxon>Clostridium</taxon>
    </lineage>
</organism>
<dbReference type="OrthoDB" id="9812555at2"/>